<dbReference type="GO" id="GO:0010468">
    <property type="term" value="P:regulation of gene expression"/>
    <property type="evidence" value="ECO:0007669"/>
    <property type="project" value="TreeGrafter"/>
</dbReference>
<sequence length="111" mass="12990">MSEKNIMDPVERAFEEDPRSFDEHVITRIADMGELRNSQLDEPFESQDSMKLNFKCNACGMCFSKNCNLRRHLRTVHSTATFNCLVCDKEFSRLYNLSKHLKLIQSSPERK</sequence>
<dbReference type="PROSITE" id="PS00028">
    <property type="entry name" value="ZINC_FINGER_C2H2_1"/>
    <property type="match status" value="1"/>
</dbReference>
<keyword evidence="8" id="KW-0804">Transcription</keyword>
<evidence type="ECO:0000256" key="8">
    <source>
        <dbReference type="ARBA" id="ARBA00023163"/>
    </source>
</evidence>
<dbReference type="PROSITE" id="PS50157">
    <property type="entry name" value="ZINC_FINGER_C2H2_2"/>
    <property type="match status" value="2"/>
</dbReference>
<keyword evidence="9" id="KW-0539">Nucleus</keyword>
<dbReference type="Proteomes" id="UP000499080">
    <property type="component" value="Unassembled WGS sequence"/>
</dbReference>
<keyword evidence="4 10" id="KW-0863">Zinc-finger</keyword>
<dbReference type="EMBL" id="BGPR01047993">
    <property type="protein sequence ID" value="GBO25003.1"/>
    <property type="molecule type" value="Genomic_DNA"/>
</dbReference>
<keyword evidence="5" id="KW-0862">Zinc</keyword>
<evidence type="ECO:0000256" key="6">
    <source>
        <dbReference type="ARBA" id="ARBA00023015"/>
    </source>
</evidence>
<proteinExistence type="predicted"/>
<dbReference type="GO" id="GO:0008270">
    <property type="term" value="F:zinc ion binding"/>
    <property type="evidence" value="ECO:0007669"/>
    <property type="project" value="UniProtKB-KW"/>
</dbReference>
<dbReference type="Pfam" id="PF00096">
    <property type="entry name" value="zf-C2H2"/>
    <property type="match status" value="1"/>
</dbReference>
<keyword evidence="2" id="KW-0479">Metal-binding</keyword>
<evidence type="ECO:0000256" key="9">
    <source>
        <dbReference type="ARBA" id="ARBA00023242"/>
    </source>
</evidence>
<evidence type="ECO:0000313" key="12">
    <source>
        <dbReference type="EMBL" id="GBO25003.1"/>
    </source>
</evidence>
<dbReference type="GO" id="GO:0005634">
    <property type="term" value="C:nucleus"/>
    <property type="evidence" value="ECO:0007669"/>
    <property type="project" value="UniProtKB-SubCell"/>
</dbReference>
<evidence type="ECO:0000256" key="2">
    <source>
        <dbReference type="ARBA" id="ARBA00022723"/>
    </source>
</evidence>
<dbReference type="InterPro" id="IPR050331">
    <property type="entry name" value="Zinc_finger"/>
</dbReference>
<evidence type="ECO:0000259" key="11">
    <source>
        <dbReference type="PROSITE" id="PS50157"/>
    </source>
</evidence>
<accession>A0A4Y2VI64</accession>
<evidence type="ECO:0000256" key="5">
    <source>
        <dbReference type="ARBA" id="ARBA00022833"/>
    </source>
</evidence>
<dbReference type="InterPro" id="IPR041697">
    <property type="entry name" value="Znf-C2H2_11"/>
</dbReference>
<dbReference type="Gene3D" id="3.30.160.60">
    <property type="entry name" value="Classic Zinc Finger"/>
    <property type="match status" value="1"/>
</dbReference>
<dbReference type="PANTHER" id="PTHR16515">
    <property type="entry name" value="PR DOMAIN ZINC FINGER PROTEIN"/>
    <property type="match status" value="1"/>
</dbReference>
<evidence type="ECO:0000256" key="3">
    <source>
        <dbReference type="ARBA" id="ARBA00022737"/>
    </source>
</evidence>
<protein>
    <recommendedName>
        <fullName evidence="11">C2H2-type domain-containing protein</fullName>
    </recommendedName>
</protein>
<dbReference type="FunFam" id="3.30.160.60:FF:000446">
    <property type="entry name" value="Zinc finger protein"/>
    <property type="match status" value="1"/>
</dbReference>
<evidence type="ECO:0000313" key="13">
    <source>
        <dbReference type="Proteomes" id="UP000499080"/>
    </source>
</evidence>
<name>A0A4Y2VI64_ARAVE</name>
<dbReference type="GO" id="GO:0003677">
    <property type="term" value="F:DNA binding"/>
    <property type="evidence" value="ECO:0007669"/>
    <property type="project" value="UniProtKB-KW"/>
</dbReference>
<dbReference type="InterPro" id="IPR036236">
    <property type="entry name" value="Znf_C2H2_sf"/>
</dbReference>
<keyword evidence="13" id="KW-1185">Reference proteome</keyword>
<comment type="caution">
    <text evidence="12">The sequence shown here is derived from an EMBL/GenBank/DDBJ whole genome shotgun (WGS) entry which is preliminary data.</text>
</comment>
<dbReference type="OrthoDB" id="10004641at2759"/>
<dbReference type="PANTHER" id="PTHR16515:SF49">
    <property type="entry name" value="GASTRULA ZINC FINGER PROTEIN XLCGF49.1-LIKE-RELATED"/>
    <property type="match status" value="1"/>
</dbReference>
<keyword evidence="7" id="KW-0238">DNA-binding</keyword>
<dbReference type="Pfam" id="PF16622">
    <property type="entry name" value="zf-C2H2_11"/>
    <property type="match status" value="1"/>
</dbReference>
<feature type="domain" description="C2H2-type" evidence="11">
    <location>
        <begin position="54"/>
        <end position="78"/>
    </location>
</feature>
<organism evidence="12 13">
    <name type="scientific">Araneus ventricosus</name>
    <name type="common">Orbweaver spider</name>
    <name type="synonym">Epeira ventricosa</name>
    <dbReference type="NCBI Taxonomy" id="182803"/>
    <lineage>
        <taxon>Eukaryota</taxon>
        <taxon>Metazoa</taxon>
        <taxon>Ecdysozoa</taxon>
        <taxon>Arthropoda</taxon>
        <taxon>Chelicerata</taxon>
        <taxon>Arachnida</taxon>
        <taxon>Araneae</taxon>
        <taxon>Araneomorphae</taxon>
        <taxon>Entelegynae</taxon>
        <taxon>Araneoidea</taxon>
        <taxon>Araneidae</taxon>
        <taxon>Araneus</taxon>
    </lineage>
</organism>
<evidence type="ECO:0000256" key="4">
    <source>
        <dbReference type="ARBA" id="ARBA00022771"/>
    </source>
</evidence>
<keyword evidence="6" id="KW-0805">Transcription regulation</keyword>
<comment type="subcellular location">
    <subcellularLocation>
        <location evidence="1">Nucleus</location>
    </subcellularLocation>
</comment>
<gene>
    <name evidence="12" type="ORF">AVEN_56337_1</name>
</gene>
<feature type="domain" description="C2H2-type" evidence="11">
    <location>
        <begin position="82"/>
        <end position="110"/>
    </location>
</feature>
<dbReference type="AlphaFoldDB" id="A0A4Y2VI64"/>
<reference evidence="12 13" key="1">
    <citation type="journal article" date="2019" name="Sci. Rep.">
        <title>Orb-weaving spider Araneus ventricosus genome elucidates the spidroin gene catalogue.</title>
        <authorList>
            <person name="Kono N."/>
            <person name="Nakamura H."/>
            <person name="Ohtoshi R."/>
            <person name="Moran D.A.P."/>
            <person name="Shinohara A."/>
            <person name="Yoshida Y."/>
            <person name="Fujiwara M."/>
            <person name="Mori M."/>
            <person name="Tomita M."/>
            <person name="Arakawa K."/>
        </authorList>
    </citation>
    <scope>NUCLEOTIDE SEQUENCE [LARGE SCALE GENOMIC DNA]</scope>
</reference>
<keyword evidence="3" id="KW-0677">Repeat</keyword>
<dbReference type="SUPFAM" id="SSF57667">
    <property type="entry name" value="beta-beta-alpha zinc fingers"/>
    <property type="match status" value="1"/>
</dbReference>
<dbReference type="InterPro" id="IPR013087">
    <property type="entry name" value="Znf_C2H2_type"/>
</dbReference>
<dbReference type="SMART" id="SM00355">
    <property type="entry name" value="ZnF_C2H2"/>
    <property type="match status" value="2"/>
</dbReference>
<evidence type="ECO:0000256" key="1">
    <source>
        <dbReference type="ARBA" id="ARBA00004123"/>
    </source>
</evidence>
<evidence type="ECO:0000256" key="7">
    <source>
        <dbReference type="ARBA" id="ARBA00023125"/>
    </source>
</evidence>
<evidence type="ECO:0000256" key="10">
    <source>
        <dbReference type="PROSITE-ProRule" id="PRU00042"/>
    </source>
</evidence>